<keyword evidence="2" id="KW-1185">Reference proteome</keyword>
<sequence length="181" mass="20177">MASSSHEPDTLEMEKKGSASVVAGSRGSQDASGQAMEESVTGTMITLRPLHASSRMKSVAIRISSWTTLRLNSGAPDRACLEAHELGKRFPGRSTSWLDRFNVYEAAQPKTRVRSGEDCGWSVRSRSLRRADVPRIFRVQWNRYDERSKGQSTGSVELCGREFTEKKQSQPVHMYAYTGNC</sequence>
<evidence type="ECO:0000313" key="1">
    <source>
        <dbReference type="EMBL" id="KAI9920246.1"/>
    </source>
</evidence>
<evidence type="ECO:0000313" key="2">
    <source>
        <dbReference type="Proteomes" id="UP001163321"/>
    </source>
</evidence>
<reference evidence="1 2" key="1">
    <citation type="journal article" date="2022" name="bioRxiv">
        <title>The genome of the oomycete Peronosclerospora sorghi, a cosmopolitan pathogen of maize and sorghum, is inflated with dispersed pseudogenes.</title>
        <authorList>
            <person name="Fletcher K."/>
            <person name="Martin F."/>
            <person name="Isakeit T."/>
            <person name="Cavanaugh K."/>
            <person name="Magill C."/>
            <person name="Michelmore R."/>
        </authorList>
    </citation>
    <scope>NUCLEOTIDE SEQUENCE [LARGE SCALE GENOMIC DNA]</scope>
    <source>
        <strain evidence="1">P6</strain>
    </source>
</reference>
<dbReference type="EMBL" id="CM047589">
    <property type="protein sequence ID" value="KAI9920246.1"/>
    <property type="molecule type" value="Genomic_DNA"/>
</dbReference>
<protein>
    <submittedName>
        <fullName evidence="1">Uncharacterized protein</fullName>
    </submittedName>
</protein>
<name>A0ACC0WPK8_9STRA</name>
<organism evidence="1 2">
    <name type="scientific">Peronosclerospora sorghi</name>
    <dbReference type="NCBI Taxonomy" id="230839"/>
    <lineage>
        <taxon>Eukaryota</taxon>
        <taxon>Sar</taxon>
        <taxon>Stramenopiles</taxon>
        <taxon>Oomycota</taxon>
        <taxon>Peronosporomycetes</taxon>
        <taxon>Peronosporales</taxon>
        <taxon>Peronosporaceae</taxon>
        <taxon>Peronosclerospora</taxon>
    </lineage>
</organism>
<accession>A0ACC0WPK8</accession>
<dbReference type="Proteomes" id="UP001163321">
    <property type="component" value="Chromosome 10"/>
</dbReference>
<gene>
    <name evidence="1" type="ORF">PsorP6_015854</name>
</gene>
<proteinExistence type="predicted"/>
<comment type="caution">
    <text evidence="1">The sequence shown here is derived from an EMBL/GenBank/DDBJ whole genome shotgun (WGS) entry which is preliminary data.</text>
</comment>